<name>A0A645B017_9ZZZZ</name>
<dbReference type="EMBL" id="VSSQ01016739">
    <property type="protein sequence ID" value="MPM58388.1"/>
    <property type="molecule type" value="Genomic_DNA"/>
</dbReference>
<accession>A0A645B017</accession>
<evidence type="ECO:0000313" key="1">
    <source>
        <dbReference type="EMBL" id="MPM58388.1"/>
    </source>
</evidence>
<comment type="caution">
    <text evidence="1">The sequence shown here is derived from an EMBL/GenBank/DDBJ whole genome shotgun (WGS) entry which is preliminary data.</text>
</comment>
<dbReference type="AlphaFoldDB" id="A0A645B017"/>
<protein>
    <submittedName>
        <fullName evidence="1">Uncharacterized protein</fullName>
    </submittedName>
</protein>
<sequence length="75" mass="9108">MRYENICVDWDFLQIRIIIACHRIFHKHGYTIKSYALNSNTRIAQIKAVFWKSIYICFIQTKIVIACNKYFVFVW</sequence>
<gene>
    <name evidence="1" type="ORF">SDC9_105219</name>
</gene>
<proteinExistence type="predicted"/>
<organism evidence="1">
    <name type="scientific">bioreactor metagenome</name>
    <dbReference type="NCBI Taxonomy" id="1076179"/>
    <lineage>
        <taxon>unclassified sequences</taxon>
        <taxon>metagenomes</taxon>
        <taxon>ecological metagenomes</taxon>
    </lineage>
</organism>
<reference evidence="1" key="1">
    <citation type="submission" date="2019-08" db="EMBL/GenBank/DDBJ databases">
        <authorList>
            <person name="Kucharzyk K."/>
            <person name="Murdoch R.W."/>
            <person name="Higgins S."/>
            <person name="Loffler F."/>
        </authorList>
    </citation>
    <scope>NUCLEOTIDE SEQUENCE</scope>
</reference>